<keyword evidence="2" id="KW-1185">Reference proteome</keyword>
<accession>A0A0V1CKX6</accession>
<protein>
    <submittedName>
        <fullName evidence="1">Uncharacterized protein</fullName>
    </submittedName>
</protein>
<gene>
    <name evidence="1" type="ORF">T03_3723</name>
</gene>
<organism evidence="1 2">
    <name type="scientific">Trichinella britovi</name>
    <name type="common">Parasitic roundworm</name>
    <dbReference type="NCBI Taxonomy" id="45882"/>
    <lineage>
        <taxon>Eukaryota</taxon>
        <taxon>Metazoa</taxon>
        <taxon>Ecdysozoa</taxon>
        <taxon>Nematoda</taxon>
        <taxon>Enoplea</taxon>
        <taxon>Dorylaimia</taxon>
        <taxon>Trichinellida</taxon>
        <taxon>Trichinellidae</taxon>
        <taxon>Trichinella</taxon>
    </lineage>
</organism>
<comment type="caution">
    <text evidence="1">The sequence shown here is derived from an EMBL/GenBank/DDBJ whole genome shotgun (WGS) entry which is preliminary data.</text>
</comment>
<dbReference type="EMBL" id="JYDI01000170">
    <property type="protein sequence ID" value="KRY49644.1"/>
    <property type="molecule type" value="Genomic_DNA"/>
</dbReference>
<evidence type="ECO:0000313" key="2">
    <source>
        <dbReference type="Proteomes" id="UP000054653"/>
    </source>
</evidence>
<dbReference type="AlphaFoldDB" id="A0A0V1CKX6"/>
<name>A0A0V1CKX6_TRIBR</name>
<evidence type="ECO:0000313" key="1">
    <source>
        <dbReference type="EMBL" id="KRY49644.1"/>
    </source>
</evidence>
<proteinExistence type="predicted"/>
<sequence>MEYAKCFMNKNDLIKNFVCFLNVITDEKSCTRIDEITQRSSESDLNSTKCFHQTAAGIVHHQIIIDIVCLPTEFSVPDCSEYSFSNTALYWKQTQGEPVYWDIPS</sequence>
<dbReference type="Proteomes" id="UP000054653">
    <property type="component" value="Unassembled WGS sequence"/>
</dbReference>
<reference evidence="1 2" key="1">
    <citation type="submission" date="2015-01" db="EMBL/GenBank/DDBJ databases">
        <title>Evolution of Trichinella species and genotypes.</title>
        <authorList>
            <person name="Korhonen P.K."/>
            <person name="Edoardo P."/>
            <person name="Giuseppe L.R."/>
            <person name="Gasser R.B."/>
        </authorList>
    </citation>
    <scope>NUCLEOTIDE SEQUENCE [LARGE SCALE GENOMIC DNA]</scope>
    <source>
        <strain evidence="1">ISS120</strain>
    </source>
</reference>